<evidence type="ECO:0000256" key="4">
    <source>
        <dbReference type="ARBA" id="ARBA00022989"/>
    </source>
</evidence>
<dbReference type="Pfam" id="PF00083">
    <property type="entry name" value="Sugar_tr"/>
    <property type="match status" value="1"/>
</dbReference>
<dbReference type="SUPFAM" id="SSF103473">
    <property type="entry name" value="MFS general substrate transporter"/>
    <property type="match status" value="1"/>
</dbReference>
<protein>
    <recommendedName>
        <fullName evidence="7">Major facilitator superfamily (MFS) profile domain-containing protein</fullName>
    </recommendedName>
</protein>
<dbReference type="AlphaFoldDB" id="R7Z2H0"/>
<dbReference type="STRING" id="1168221.R7Z2H0"/>
<proteinExistence type="predicted"/>
<dbReference type="HOGENOM" id="CLU_2133369_0_0_1"/>
<comment type="subcellular location">
    <subcellularLocation>
        <location evidence="1">Membrane</location>
        <topology evidence="1">Multi-pass membrane protein</topology>
    </subcellularLocation>
</comment>
<keyword evidence="9" id="KW-1185">Reference proteome</keyword>
<dbReference type="eggNOG" id="KOG0254">
    <property type="taxonomic scope" value="Eukaryota"/>
</dbReference>
<dbReference type="InterPro" id="IPR005828">
    <property type="entry name" value="MFS_sugar_transport-like"/>
</dbReference>
<evidence type="ECO:0000256" key="6">
    <source>
        <dbReference type="SAM" id="Phobius"/>
    </source>
</evidence>
<sequence length="113" mass="12574">MSVAFGQLILYALGAGFTEIYRGWRYMVGLGALPAIILALIMLKCPESPRQLIAHKKHEEAARVLKRIFPKATEDQLRCKIKLIQNSSRRSQLLWATNPCCGSSINCLSSGQI</sequence>
<dbReference type="Gene3D" id="1.20.1250.20">
    <property type="entry name" value="MFS general substrate transporter like domains"/>
    <property type="match status" value="1"/>
</dbReference>
<evidence type="ECO:0000256" key="2">
    <source>
        <dbReference type="ARBA" id="ARBA00022448"/>
    </source>
</evidence>
<dbReference type="PANTHER" id="PTHR48020:SF22">
    <property type="entry name" value="MAJOR FACILITATOR SUPERFAMILY (MFS) PROFILE DOMAIN-CONTAINING PROTEIN-RELATED"/>
    <property type="match status" value="1"/>
</dbReference>
<accession>R7Z2H0</accession>
<dbReference type="GO" id="GO:0016020">
    <property type="term" value="C:membrane"/>
    <property type="evidence" value="ECO:0007669"/>
    <property type="project" value="UniProtKB-SubCell"/>
</dbReference>
<reference evidence="9" key="1">
    <citation type="submission" date="2012-06" db="EMBL/GenBank/DDBJ databases">
        <title>The genome sequence of Coniosporium apollinis CBS 100218.</title>
        <authorList>
            <consortium name="The Broad Institute Genome Sequencing Platform"/>
            <person name="Cuomo C."/>
            <person name="Gorbushina A."/>
            <person name="Noack S."/>
            <person name="Walker B."/>
            <person name="Young S.K."/>
            <person name="Zeng Q."/>
            <person name="Gargeya S."/>
            <person name="Fitzgerald M."/>
            <person name="Haas B."/>
            <person name="Abouelleil A."/>
            <person name="Alvarado L."/>
            <person name="Arachchi H.M."/>
            <person name="Berlin A.M."/>
            <person name="Chapman S.B."/>
            <person name="Goldberg J."/>
            <person name="Griggs A."/>
            <person name="Gujja S."/>
            <person name="Hansen M."/>
            <person name="Howarth C."/>
            <person name="Imamovic A."/>
            <person name="Larimer J."/>
            <person name="McCowan C."/>
            <person name="Montmayeur A."/>
            <person name="Murphy C."/>
            <person name="Neiman D."/>
            <person name="Pearson M."/>
            <person name="Priest M."/>
            <person name="Roberts A."/>
            <person name="Saif S."/>
            <person name="Shea T."/>
            <person name="Sisk P."/>
            <person name="Sykes S."/>
            <person name="Wortman J."/>
            <person name="Nusbaum C."/>
            <person name="Birren B."/>
        </authorList>
    </citation>
    <scope>NUCLEOTIDE SEQUENCE [LARGE SCALE GENOMIC DNA]</scope>
    <source>
        <strain evidence="9">CBS 100218</strain>
    </source>
</reference>
<evidence type="ECO:0000259" key="7">
    <source>
        <dbReference type="PROSITE" id="PS50850"/>
    </source>
</evidence>
<evidence type="ECO:0000256" key="1">
    <source>
        <dbReference type="ARBA" id="ARBA00004141"/>
    </source>
</evidence>
<dbReference type="PANTHER" id="PTHR48020">
    <property type="entry name" value="PROTON MYO-INOSITOL COTRANSPORTER"/>
    <property type="match status" value="1"/>
</dbReference>
<feature type="transmembrane region" description="Helical" evidence="6">
    <location>
        <begin position="24"/>
        <end position="43"/>
    </location>
</feature>
<evidence type="ECO:0000313" key="9">
    <source>
        <dbReference type="Proteomes" id="UP000016924"/>
    </source>
</evidence>
<dbReference type="EMBL" id="JH767594">
    <property type="protein sequence ID" value="EON68298.1"/>
    <property type="molecule type" value="Genomic_DNA"/>
</dbReference>
<dbReference type="Proteomes" id="UP000016924">
    <property type="component" value="Unassembled WGS sequence"/>
</dbReference>
<name>R7Z2H0_CONA1</name>
<evidence type="ECO:0000313" key="8">
    <source>
        <dbReference type="EMBL" id="EON68298.1"/>
    </source>
</evidence>
<dbReference type="GeneID" id="19904867"/>
<gene>
    <name evidence="8" type="ORF">W97_07556</name>
</gene>
<organism evidence="8 9">
    <name type="scientific">Coniosporium apollinis (strain CBS 100218)</name>
    <name type="common">Rock-inhabiting black yeast</name>
    <dbReference type="NCBI Taxonomy" id="1168221"/>
    <lineage>
        <taxon>Eukaryota</taxon>
        <taxon>Fungi</taxon>
        <taxon>Dikarya</taxon>
        <taxon>Ascomycota</taxon>
        <taxon>Pezizomycotina</taxon>
        <taxon>Dothideomycetes</taxon>
        <taxon>Dothideomycetes incertae sedis</taxon>
        <taxon>Coniosporium</taxon>
    </lineage>
</organism>
<keyword evidence="5 6" id="KW-0472">Membrane</keyword>
<dbReference type="GO" id="GO:1904679">
    <property type="term" value="P:myo-inositol import across plasma membrane"/>
    <property type="evidence" value="ECO:0007669"/>
    <property type="project" value="TreeGrafter"/>
</dbReference>
<dbReference type="InterPro" id="IPR020846">
    <property type="entry name" value="MFS_dom"/>
</dbReference>
<dbReference type="PROSITE" id="PS50850">
    <property type="entry name" value="MFS"/>
    <property type="match status" value="1"/>
</dbReference>
<dbReference type="GO" id="GO:0005366">
    <property type="term" value="F:myo-inositol:proton symporter activity"/>
    <property type="evidence" value="ECO:0007669"/>
    <property type="project" value="TreeGrafter"/>
</dbReference>
<evidence type="ECO:0000256" key="3">
    <source>
        <dbReference type="ARBA" id="ARBA00022692"/>
    </source>
</evidence>
<keyword evidence="2" id="KW-0813">Transport</keyword>
<dbReference type="RefSeq" id="XP_007783615.1">
    <property type="nucleotide sequence ID" value="XM_007785425.1"/>
</dbReference>
<dbReference type="InterPro" id="IPR050814">
    <property type="entry name" value="Myo-inositol_Transporter"/>
</dbReference>
<dbReference type="InterPro" id="IPR036259">
    <property type="entry name" value="MFS_trans_sf"/>
</dbReference>
<keyword evidence="3 6" id="KW-0812">Transmembrane</keyword>
<feature type="domain" description="Major facilitator superfamily (MFS) profile" evidence="7">
    <location>
        <begin position="1"/>
        <end position="113"/>
    </location>
</feature>
<keyword evidence="4 6" id="KW-1133">Transmembrane helix</keyword>
<evidence type="ECO:0000256" key="5">
    <source>
        <dbReference type="ARBA" id="ARBA00023136"/>
    </source>
</evidence>